<dbReference type="AlphaFoldDB" id="A0AA38W254"/>
<evidence type="ECO:0000256" key="1">
    <source>
        <dbReference type="SAM" id="MobiDB-lite"/>
    </source>
</evidence>
<organism evidence="2 3">
    <name type="scientific">Centaurea solstitialis</name>
    <name type="common">yellow star-thistle</name>
    <dbReference type="NCBI Taxonomy" id="347529"/>
    <lineage>
        <taxon>Eukaryota</taxon>
        <taxon>Viridiplantae</taxon>
        <taxon>Streptophyta</taxon>
        <taxon>Embryophyta</taxon>
        <taxon>Tracheophyta</taxon>
        <taxon>Spermatophyta</taxon>
        <taxon>Magnoliopsida</taxon>
        <taxon>eudicotyledons</taxon>
        <taxon>Gunneridae</taxon>
        <taxon>Pentapetalae</taxon>
        <taxon>asterids</taxon>
        <taxon>campanulids</taxon>
        <taxon>Asterales</taxon>
        <taxon>Asteraceae</taxon>
        <taxon>Carduoideae</taxon>
        <taxon>Cardueae</taxon>
        <taxon>Centaureinae</taxon>
        <taxon>Centaurea</taxon>
    </lineage>
</organism>
<dbReference type="InterPro" id="IPR036691">
    <property type="entry name" value="Endo/exonu/phosph_ase_sf"/>
</dbReference>
<gene>
    <name evidence="2" type="ORF">OSB04_un000951</name>
</gene>
<dbReference type="SUPFAM" id="SSF56219">
    <property type="entry name" value="DNase I-like"/>
    <property type="match status" value="1"/>
</dbReference>
<comment type="caution">
    <text evidence="2">The sequence shown here is derived from an EMBL/GenBank/DDBJ whole genome shotgun (WGS) entry which is preliminary data.</text>
</comment>
<proteinExistence type="predicted"/>
<evidence type="ECO:0000313" key="3">
    <source>
        <dbReference type="Proteomes" id="UP001172457"/>
    </source>
</evidence>
<feature type="compositionally biased region" description="Polar residues" evidence="1">
    <location>
        <begin position="22"/>
        <end position="33"/>
    </location>
</feature>
<evidence type="ECO:0008006" key="4">
    <source>
        <dbReference type="Google" id="ProtNLM"/>
    </source>
</evidence>
<protein>
    <recommendedName>
        <fullName evidence="4">RNA-directed DNA polymerase, eukaryota</fullName>
    </recommendedName>
</protein>
<dbReference type="EMBL" id="JARYMX010000100">
    <property type="protein sequence ID" value="KAJ9535895.1"/>
    <property type="molecule type" value="Genomic_DNA"/>
</dbReference>
<name>A0AA38W254_9ASTR</name>
<feature type="compositionally biased region" description="Low complexity" evidence="1">
    <location>
        <begin position="38"/>
        <end position="55"/>
    </location>
</feature>
<feature type="region of interest" description="Disordered" evidence="1">
    <location>
        <begin position="15"/>
        <end position="61"/>
    </location>
</feature>
<dbReference type="Proteomes" id="UP001172457">
    <property type="component" value="Unassembled WGS sequence"/>
</dbReference>
<evidence type="ECO:0000313" key="2">
    <source>
        <dbReference type="EMBL" id="KAJ9535895.1"/>
    </source>
</evidence>
<reference evidence="2" key="1">
    <citation type="submission" date="2023-03" db="EMBL/GenBank/DDBJ databases">
        <title>Chromosome-scale reference genome and RAD-based genetic map of yellow starthistle (Centaurea solstitialis) reveal putative structural variation and QTLs associated with invader traits.</title>
        <authorList>
            <person name="Reatini B."/>
            <person name="Cang F.A."/>
            <person name="Jiang Q."/>
            <person name="Mckibben M.T.W."/>
            <person name="Barker M.S."/>
            <person name="Rieseberg L.H."/>
            <person name="Dlugosch K.M."/>
        </authorList>
    </citation>
    <scope>NUCLEOTIDE SEQUENCE</scope>
    <source>
        <strain evidence="2">CAN-66</strain>
        <tissue evidence="2">Leaf</tissue>
    </source>
</reference>
<sequence>MGSFGRFYSTVELGQNRRSKKNINSETSKSFSFDMNKEASSSSSESKEGTPTTSSGASEEVRDTIDVGRKIGFNMDGCEAKTRNLLLNSGDGNRECDFDVLDAHGKYGGILLVWDPSFFKKITVVKGDCFLVVCGSWAGCAEPCGFINVYAPQSIGQKKELWSNLLNLITSHTDVSWVIFGDFNEARR</sequence>
<dbReference type="Gene3D" id="3.60.10.10">
    <property type="entry name" value="Endonuclease/exonuclease/phosphatase"/>
    <property type="match status" value="1"/>
</dbReference>
<keyword evidence="3" id="KW-1185">Reference proteome</keyword>
<accession>A0AA38W254</accession>